<dbReference type="GO" id="GO:0004519">
    <property type="term" value="F:endonuclease activity"/>
    <property type="evidence" value="ECO:0007669"/>
    <property type="project" value="UniProtKB-KW"/>
</dbReference>
<evidence type="ECO:0000313" key="2">
    <source>
        <dbReference type="Proteomes" id="UP000726777"/>
    </source>
</evidence>
<sequence length="112" mass="12888">MKNVNENNTDVNTNAEENYTPNAKRFAFGQVVMTRGIVELMEGIPHVFLMPYLLRHASGDWGDVCVEDKKANDEATHNGQRVLSAYELFGQKIWIITEWDRSVTTILFPHEY</sequence>
<keyword evidence="1" id="KW-0540">Nuclease</keyword>
<organism evidence="1 2">
    <name type="scientific">Vibrio parahaemolyticus</name>
    <dbReference type="NCBI Taxonomy" id="670"/>
    <lineage>
        <taxon>Bacteria</taxon>
        <taxon>Pseudomonadati</taxon>
        <taxon>Pseudomonadota</taxon>
        <taxon>Gammaproteobacteria</taxon>
        <taxon>Vibrionales</taxon>
        <taxon>Vibrionaceae</taxon>
        <taxon>Vibrio</taxon>
    </lineage>
</organism>
<comment type="caution">
    <text evidence="1">The sequence shown here is derived from an EMBL/GenBank/DDBJ whole genome shotgun (WGS) entry which is preliminary data.</text>
</comment>
<dbReference type="AlphaFoldDB" id="A0A9Q3YNU4"/>
<proteinExistence type="predicted"/>
<gene>
    <name evidence="1" type="ORF">IB292_21890</name>
</gene>
<dbReference type="Proteomes" id="UP000726777">
    <property type="component" value="Unassembled WGS sequence"/>
</dbReference>
<dbReference type="RefSeq" id="WP_208894682.1">
    <property type="nucleotide sequence ID" value="NZ_CP066164.1"/>
</dbReference>
<keyword evidence="1" id="KW-0378">Hydrolase</keyword>
<name>A0A9Q3YNU4_VIBPH</name>
<protein>
    <submittedName>
        <fullName evidence="1">Type I restriction endonuclease subunit M</fullName>
    </submittedName>
</protein>
<reference evidence="1" key="1">
    <citation type="submission" date="2020-09" db="EMBL/GenBank/DDBJ databases">
        <title>Genome sequence of Vibrio parahaemolyticus isolates.</title>
        <authorList>
            <person name="Hammerl J.A."/>
            <person name="Strauch E."/>
        </authorList>
    </citation>
    <scope>NUCLEOTIDE SEQUENCE</scope>
    <source>
        <strain evidence="1">17-VB00146</strain>
    </source>
</reference>
<dbReference type="EMBL" id="JACVHL010000029">
    <property type="protein sequence ID" value="MCC3807675.1"/>
    <property type="molecule type" value="Genomic_DNA"/>
</dbReference>
<evidence type="ECO:0000313" key="1">
    <source>
        <dbReference type="EMBL" id="MCC3807675.1"/>
    </source>
</evidence>
<accession>A0A9Q3YNU4</accession>
<keyword evidence="1" id="KW-0255">Endonuclease</keyword>